<organism evidence="8">
    <name type="scientific">Streptomyces sp. NBC_00003</name>
    <dbReference type="NCBI Taxonomy" id="2903608"/>
    <lineage>
        <taxon>Bacteria</taxon>
        <taxon>Bacillati</taxon>
        <taxon>Actinomycetota</taxon>
        <taxon>Actinomycetes</taxon>
        <taxon>Kitasatosporales</taxon>
        <taxon>Streptomycetaceae</taxon>
        <taxon>Streptomyces</taxon>
    </lineage>
</organism>
<evidence type="ECO:0000256" key="6">
    <source>
        <dbReference type="ARBA" id="ARBA00023136"/>
    </source>
</evidence>
<evidence type="ECO:0000256" key="4">
    <source>
        <dbReference type="ARBA" id="ARBA00022679"/>
    </source>
</evidence>
<dbReference type="InterPro" id="IPR007554">
    <property type="entry name" value="Glycerophosphate_synth"/>
</dbReference>
<reference evidence="8" key="1">
    <citation type="submission" date="2022-10" db="EMBL/GenBank/DDBJ databases">
        <title>The complete genomes of actinobacterial strains from the NBC collection.</title>
        <authorList>
            <person name="Joergensen T.S."/>
            <person name="Alvarez Arevalo M."/>
            <person name="Sterndorff E.B."/>
            <person name="Faurdal D."/>
            <person name="Vuksanovic O."/>
            <person name="Mourched A.-S."/>
            <person name="Charusanti P."/>
            <person name="Shaw S."/>
            <person name="Blin K."/>
            <person name="Weber T."/>
        </authorList>
    </citation>
    <scope>NUCLEOTIDE SEQUENCE</scope>
    <source>
        <strain evidence="8">NBC_00003</strain>
    </source>
</reference>
<accession>A0AAU2V8Q9</accession>
<dbReference type="GO" id="GO:0005886">
    <property type="term" value="C:plasma membrane"/>
    <property type="evidence" value="ECO:0007669"/>
    <property type="project" value="UniProtKB-SubCell"/>
</dbReference>
<keyword evidence="5" id="KW-0777">Teichoic acid biosynthesis</keyword>
<keyword evidence="4" id="KW-0808">Transferase</keyword>
<dbReference type="InterPro" id="IPR029044">
    <property type="entry name" value="Nucleotide-diphossugar_trans"/>
</dbReference>
<comment type="subcellular location">
    <subcellularLocation>
        <location evidence="1">Cell membrane</location>
        <topology evidence="1">Peripheral membrane protein</topology>
    </subcellularLocation>
</comment>
<dbReference type="Gene3D" id="3.40.50.11820">
    <property type="match status" value="1"/>
</dbReference>
<dbReference type="FunFam" id="3.90.550.10:FF:000196">
    <property type="entry name" value="Glycosyl transferase"/>
    <property type="match status" value="1"/>
</dbReference>
<comment type="similarity">
    <text evidence="2">Belongs to the CDP-glycerol glycerophosphotransferase family.</text>
</comment>
<dbReference type="CDD" id="cd00761">
    <property type="entry name" value="Glyco_tranf_GTA_type"/>
    <property type="match status" value="1"/>
</dbReference>
<dbReference type="Pfam" id="PF00535">
    <property type="entry name" value="Glycos_transf_2"/>
    <property type="match status" value="1"/>
</dbReference>
<keyword evidence="6" id="KW-0472">Membrane</keyword>
<sequence length="749" mass="83450">MPRFSVIVPAYKLQAWLHACLESVLSQTYESDESPAFDLEVIAVDAGSPDSCGEIIDEFAARDPRVVAVHLPADPADPGQGPGPARNAGLTRATGEYVLFLDGDDTLARHALRDIADRLKASGDPDVLVFGHAHTHWSGETEDLPLPPHLTESGPVSFQLADRPALLTQPSPSWNKAYRREFIEREGLAFPPRRHTDTYWSYAALLAAGSLSTLERVCVHHRRRRGQGAAAGRHFDLFPQYDRVFDFVDSRPALSSWRPVLARRMADHLAAACATVLTAPGLSARTRAEFFRLARAHYGRHRVPGSAGLRYAGVRFGTYRAHRVLRGIRALPARTRAFAAAVARPALSAALWLHYRVQLRLPVRENLAVFAAYWNRGYACGPAAVEAKLRELAPWMRTAWITTPEQDATVPRATRLVRPESFEYWSALARAKYLVNNVEFDHRLVKRPGQVLLQTHHGTPLKTVGLDLTDRPAASRGTDFARLLADADKWDFVLSANRHATLTGERAFPAAYTTLEYGSPRNDVLRRTTPAESARLRQHLGIPGQSTVVLYAPTHRDHRRGQHLPLDLERLGRALGPEFFLLTRAHFAYRAPLSRTRLPRVLDVTGHPSVEELCLVSDALVTDYSSLMFDYANLDRPIVILDDDRDAFDAARGTYFDLRSCPPGAVARTEDELIDIFTTGHWRGSRSAQLRAAFRTRFCPYDDGHAAERVVRRVFLGDTGAPPAARRVPEQRVRGREFTPATMDSRAGC</sequence>
<dbReference type="PANTHER" id="PTHR37316">
    <property type="entry name" value="TEICHOIC ACID GLYCEROL-PHOSPHATE PRIMASE"/>
    <property type="match status" value="1"/>
</dbReference>
<proteinExistence type="inferred from homology"/>
<dbReference type="InterPro" id="IPR001173">
    <property type="entry name" value="Glyco_trans_2-like"/>
</dbReference>
<evidence type="ECO:0000256" key="3">
    <source>
        <dbReference type="ARBA" id="ARBA00022475"/>
    </source>
</evidence>
<dbReference type="Gene3D" id="3.40.50.12580">
    <property type="match status" value="1"/>
</dbReference>
<dbReference type="SUPFAM" id="SSF53448">
    <property type="entry name" value="Nucleotide-diphospho-sugar transferases"/>
    <property type="match status" value="1"/>
</dbReference>
<feature type="domain" description="Glycosyltransferase 2-like" evidence="7">
    <location>
        <begin position="5"/>
        <end position="130"/>
    </location>
</feature>
<dbReference type="InterPro" id="IPR051612">
    <property type="entry name" value="Teichoic_Acid_Biosynth"/>
</dbReference>
<evidence type="ECO:0000256" key="2">
    <source>
        <dbReference type="ARBA" id="ARBA00010488"/>
    </source>
</evidence>
<evidence type="ECO:0000259" key="7">
    <source>
        <dbReference type="Pfam" id="PF00535"/>
    </source>
</evidence>
<dbReference type="GO" id="GO:0019350">
    <property type="term" value="P:teichoic acid biosynthetic process"/>
    <property type="evidence" value="ECO:0007669"/>
    <property type="project" value="UniProtKB-KW"/>
</dbReference>
<evidence type="ECO:0000256" key="5">
    <source>
        <dbReference type="ARBA" id="ARBA00022944"/>
    </source>
</evidence>
<dbReference type="PANTHER" id="PTHR37316:SF3">
    <property type="entry name" value="TEICHOIC ACID GLYCEROL-PHOSPHATE TRANSFERASE"/>
    <property type="match status" value="1"/>
</dbReference>
<dbReference type="InterPro" id="IPR043148">
    <property type="entry name" value="TagF_C"/>
</dbReference>
<dbReference type="SUPFAM" id="SSF53756">
    <property type="entry name" value="UDP-Glycosyltransferase/glycogen phosphorylase"/>
    <property type="match status" value="1"/>
</dbReference>
<dbReference type="InterPro" id="IPR043149">
    <property type="entry name" value="TagF_N"/>
</dbReference>
<keyword evidence="3" id="KW-1003">Cell membrane</keyword>
<dbReference type="GO" id="GO:0047355">
    <property type="term" value="F:CDP-glycerol glycerophosphotransferase activity"/>
    <property type="evidence" value="ECO:0007669"/>
    <property type="project" value="InterPro"/>
</dbReference>
<dbReference type="Gene3D" id="3.90.550.10">
    <property type="entry name" value="Spore Coat Polysaccharide Biosynthesis Protein SpsA, Chain A"/>
    <property type="match status" value="1"/>
</dbReference>
<evidence type="ECO:0000313" key="8">
    <source>
        <dbReference type="EMBL" id="WTW63668.1"/>
    </source>
</evidence>
<dbReference type="Pfam" id="PF04464">
    <property type="entry name" value="Glyphos_transf"/>
    <property type="match status" value="1"/>
</dbReference>
<protein>
    <submittedName>
        <fullName evidence="8">Bifunctional glycosyltransferase family 2 protein/CDP-glycerol:glycerophosphate glycerophosphotransferase</fullName>
    </submittedName>
</protein>
<dbReference type="EMBL" id="CP108318">
    <property type="protein sequence ID" value="WTW63668.1"/>
    <property type="molecule type" value="Genomic_DNA"/>
</dbReference>
<evidence type="ECO:0000256" key="1">
    <source>
        <dbReference type="ARBA" id="ARBA00004202"/>
    </source>
</evidence>
<gene>
    <name evidence="8" type="ORF">OG549_25150</name>
</gene>
<name>A0AAU2V8Q9_9ACTN</name>
<dbReference type="AlphaFoldDB" id="A0AAU2V8Q9"/>